<reference evidence="2 3" key="1">
    <citation type="submission" date="2018-11" db="EMBL/GenBank/DDBJ databases">
        <title>Chryseotalea sanarue gen. nov., sp., nov., a member of the family Cytophagaceae, isolated from a brackish lake in Hamamatsu Japan.</title>
        <authorList>
            <person name="Maejima Y."/>
            <person name="Iino T."/>
            <person name="Muraguchi Y."/>
            <person name="Fukuda K."/>
            <person name="Ohkuma M."/>
            <person name="Moriuchi R."/>
            <person name="Dohra H."/>
            <person name="Kimbara K."/>
            <person name="Shintani M."/>
        </authorList>
    </citation>
    <scope>NUCLEOTIDE SEQUENCE [LARGE SCALE GENOMIC DNA]</scope>
    <source>
        <strain evidence="2 3">Ys</strain>
    </source>
</reference>
<dbReference type="Proteomes" id="UP000288227">
    <property type="component" value="Unassembled WGS sequence"/>
</dbReference>
<dbReference type="Gene3D" id="3.30.420.10">
    <property type="entry name" value="Ribonuclease H-like superfamily/Ribonuclease H"/>
    <property type="match status" value="1"/>
</dbReference>
<dbReference type="PANTHER" id="PTHR46889">
    <property type="entry name" value="TRANSPOSASE INSF FOR INSERTION SEQUENCE IS3B-RELATED"/>
    <property type="match status" value="1"/>
</dbReference>
<dbReference type="Pfam" id="PF13683">
    <property type="entry name" value="rve_3"/>
    <property type="match status" value="1"/>
</dbReference>
<dbReference type="InterPro" id="IPR050900">
    <property type="entry name" value="Transposase_IS3/IS150/IS904"/>
</dbReference>
<organism evidence="2 3">
    <name type="scientific">Chryseotalea sanaruensis</name>
    <dbReference type="NCBI Taxonomy" id="2482724"/>
    <lineage>
        <taxon>Bacteria</taxon>
        <taxon>Pseudomonadati</taxon>
        <taxon>Bacteroidota</taxon>
        <taxon>Cytophagia</taxon>
        <taxon>Cytophagales</taxon>
        <taxon>Chryseotaleaceae</taxon>
        <taxon>Chryseotalea</taxon>
    </lineage>
</organism>
<evidence type="ECO:0000259" key="1">
    <source>
        <dbReference type="PROSITE" id="PS50994"/>
    </source>
</evidence>
<dbReference type="EMBL" id="BHXQ01000007">
    <property type="protein sequence ID" value="GCC53175.1"/>
    <property type="molecule type" value="Genomic_DNA"/>
</dbReference>
<sequence length="124" mass="14825">MIYNLKGVIIRNDNGSQFLANQARSFLVQLEAKQEFTHIATPEENTYIEAFHSILQRELIDRFEFSSFYETKQHIEKYMQWYNYERKHRKLGRITPHQKWSLGFSCPTYRGLVQPEESATYGCH</sequence>
<dbReference type="SUPFAM" id="SSF53098">
    <property type="entry name" value="Ribonuclease H-like"/>
    <property type="match status" value="1"/>
</dbReference>
<protein>
    <recommendedName>
        <fullName evidence="1">Integrase catalytic domain-containing protein</fullName>
    </recommendedName>
</protein>
<dbReference type="GO" id="GO:0003676">
    <property type="term" value="F:nucleic acid binding"/>
    <property type="evidence" value="ECO:0007669"/>
    <property type="project" value="InterPro"/>
</dbReference>
<evidence type="ECO:0000313" key="2">
    <source>
        <dbReference type="EMBL" id="GCC53175.1"/>
    </source>
</evidence>
<name>A0A401UE43_9BACT</name>
<gene>
    <name evidence="2" type="ORF">SanaruYs_34180</name>
</gene>
<dbReference type="PANTHER" id="PTHR46889:SF4">
    <property type="entry name" value="TRANSPOSASE INSO FOR INSERTION SEQUENCE ELEMENT IS911B-RELATED"/>
    <property type="match status" value="1"/>
</dbReference>
<evidence type="ECO:0000313" key="3">
    <source>
        <dbReference type="Proteomes" id="UP000288227"/>
    </source>
</evidence>
<comment type="caution">
    <text evidence="2">The sequence shown here is derived from an EMBL/GenBank/DDBJ whole genome shotgun (WGS) entry which is preliminary data.</text>
</comment>
<dbReference type="InterPro" id="IPR036397">
    <property type="entry name" value="RNaseH_sf"/>
</dbReference>
<dbReference type="PROSITE" id="PS50994">
    <property type="entry name" value="INTEGRASE"/>
    <property type="match status" value="1"/>
</dbReference>
<dbReference type="InterPro" id="IPR012337">
    <property type="entry name" value="RNaseH-like_sf"/>
</dbReference>
<dbReference type="GO" id="GO:0015074">
    <property type="term" value="P:DNA integration"/>
    <property type="evidence" value="ECO:0007669"/>
    <property type="project" value="InterPro"/>
</dbReference>
<keyword evidence="3" id="KW-1185">Reference proteome</keyword>
<feature type="domain" description="Integrase catalytic" evidence="1">
    <location>
        <begin position="1"/>
        <end position="104"/>
    </location>
</feature>
<accession>A0A401UE43</accession>
<dbReference type="InterPro" id="IPR001584">
    <property type="entry name" value="Integrase_cat-core"/>
</dbReference>
<dbReference type="AlphaFoldDB" id="A0A401UE43"/>
<proteinExistence type="predicted"/>